<evidence type="ECO:0000256" key="12">
    <source>
        <dbReference type="ARBA" id="ARBA00022833"/>
    </source>
</evidence>
<dbReference type="NCBIfam" id="TIGR01357">
    <property type="entry name" value="aroB"/>
    <property type="match status" value="1"/>
</dbReference>
<evidence type="ECO:0000256" key="8">
    <source>
        <dbReference type="ARBA" id="ARBA00022490"/>
    </source>
</evidence>
<evidence type="ECO:0000256" key="2">
    <source>
        <dbReference type="ARBA" id="ARBA00001911"/>
    </source>
</evidence>
<evidence type="ECO:0000256" key="6">
    <source>
        <dbReference type="ARBA" id="ARBA00013031"/>
    </source>
</evidence>
<comment type="function">
    <text evidence="17">Catalyzes the conversion of 3-deoxy-D-arabino-heptulosonate 7-phosphate (DAHP) to dehydroquinate (DHQ).</text>
</comment>
<evidence type="ECO:0000259" key="19">
    <source>
        <dbReference type="Pfam" id="PF24621"/>
    </source>
</evidence>
<evidence type="ECO:0000256" key="10">
    <source>
        <dbReference type="ARBA" id="ARBA00022723"/>
    </source>
</evidence>
<keyword evidence="16 17" id="KW-0170">Cobalt</keyword>
<evidence type="ECO:0000256" key="17">
    <source>
        <dbReference type="HAMAP-Rule" id="MF_00110"/>
    </source>
</evidence>
<dbReference type="EMBL" id="JARMAB010000029">
    <property type="protein sequence ID" value="MED1204998.1"/>
    <property type="molecule type" value="Genomic_DNA"/>
</dbReference>
<dbReference type="Proteomes" id="UP001341444">
    <property type="component" value="Unassembled WGS sequence"/>
</dbReference>
<keyword evidence="9 17" id="KW-0028">Amino-acid biosynthesis</keyword>
<keyword evidence="13 17" id="KW-0520">NAD</keyword>
<feature type="binding site" evidence="17">
    <location>
        <position position="149"/>
    </location>
    <ligand>
        <name>NAD(+)</name>
        <dbReference type="ChEBI" id="CHEBI:57540"/>
    </ligand>
</feature>
<dbReference type="Pfam" id="PF24621">
    <property type="entry name" value="DHQS_C"/>
    <property type="match status" value="1"/>
</dbReference>
<feature type="binding site" evidence="17">
    <location>
        <begin position="128"/>
        <end position="129"/>
    </location>
    <ligand>
        <name>NAD(+)</name>
        <dbReference type="ChEBI" id="CHEBI:57540"/>
    </ligand>
</feature>
<keyword evidence="12 17" id="KW-0862">Zinc</keyword>
<dbReference type="InterPro" id="IPR050071">
    <property type="entry name" value="Dehydroquinate_synthase"/>
</dbReference>
<sequence length="354" mass="39316">MQIIDIKVPGKKYPAFVGENALQELRAILSERTYSKIMIVTDETVGKLHLQTLLNSLPESTSPVVYSAPSGEKAKTFSVYEKCLSFAIEAGLDRKACILALGGGAVGDLSGFVAATFMRGIHYIQIPTTILAHDSAVGGKVAINHPLGKNLVGVFHHPEAVIYYTPFLSTLPPRQIRSGFAEVVKEALIADPLFLKQLMKEAVDLTSMPNLPFYLKKGMEVKAAVVQEDEKEMGIRAFLNFGHTLGHALEANAGYGVLTHGEAVMTGMIFALSISRKQLGLQFPLDEFIQWIEKLGYEWRIPKEAGFEELLQWMKRDKKAIAQKPMFVLLKEIGKPVMEEADEKLLRECFYQLM</sequence>
<evidence type="ECO:0000256" key="14">
    <source>
        <dbReference type="ARBA" id="ARBA00023141"/>
    </source>
</evidence>
<dbReference type="Pfam" id="PF01761">
    <property type="entry name" value="DHQ_synthase"/>
    <property type="match status" value="1"/>
</dbReference>
<dbReference type="PIRSF" id="PIRSF001455">
    <property type="entry name" value="DHQ_synth"/>
    <property type="match status" value="1"/>
</dbReference>
<dbReference type="EC" id="4.2.3.4" evidence="6 17"/>
<dbReference type="SUPFAM" id="SSF56796">
    <property type="entry name" value="Dehydroquinate synthase-like"/>
    <property type="match status" value="1"/>
</dbReference>
<keyword evidence="11 17" id="KW-0547">Nucleotide-binding</keyword>
<comment type="subcellular location">
    <subcellularLocation>
        <location evidence="3 17">Cytoplasm</location>
    </subcellularLocation>
</comment>
<evidence type="ECO:0000256" key="11">
    <source>
        <dbReference type="ARBA" id="ARBA00022741"/>
    </source>
</evidence>
<keyword evidence="10 17" id="KW-0479">Metal-binding</keyword>
<feature type="binding site" evidence="17">
    <location>
        <begin position="104"/>
        <end position="108"/>
    </location>
    <ligand>
        <name>NAD(+)</name>
        <dbReference type="ChEBI" id="CHEBI:57540"/>
    </ligand>
</feature>
<dbReference type="InterPro" id="IPR016037">
    <property type="entry name" value="DHQ_synth_AroB"/>
</dbReference>
<evidence type="ECO:0000259" key="18">
    <source>
        <dbReference type="Pfam" id="PF01761"/>
    </source>
</evidence>
<keyword evidence="8 17" id="KW-0963">Cytoplasm</keyword>
<dbReference type="GO" id="GO:0003856">
    <property type="term" value="F:3-dehydroquinate synthase activity"/>
    <property type="evidence" value="ECO:0007669"/>
    <property type="project" value="UniProtKB-EC"/>
</dbReference>
<evidence type="ECO:0000313" key="20">
    <source>
        <dbReference type="EMBL" id="MED1204998.1"/>
    </source>
</evidence>
<dbReference type="Gene3D" id="3.40.50.1970">
    <property type="match status" value="1"/>
</dbReference>
<evidence type="ECO:0000313" key="21">
    <source>
        <dbReference type="Proteomes" id="UP001341444"/>
    </source>
</evidence>
<evidence type="ECO:0000256" key="9">
    <source>
        <dbReference type="ARBA" id="ARBA00022605"/>
    </source>
</evidence>
<dbReference type="InterPro" id="IPR056179">
    <property type="entry name" value="DHQS_C"/>
</dbReference>
<accession>A0ABU6MJY6</accession>
<comment type="similarity">
    <text evidence="5 17">Belongs to the sugar phosphate cyclases superfamily. Dehydroquinate synthase family.</text>
</comment>
<evidence type="ECO:0000256" key="3">
    <source>
        <dbReference type="ARBA" id="ARBA00004496"/>
    </source>
</evidence>
<comment type="catalytic activity">
    <reaction evidence="1 17">
        <text>7-phospho-2-dehydro-3-deoxy-D-arabino-heptonate = 3-dehydroquinate + phosphate</text>
        <dbReference type="Rhea" id="RHEA:21968"/>
        <dbReference type="ChEBI" id="CHEBI:32364"/>
        <dbReference type="ChEBI" id="CHEBI:43474"/>
        <dbReference type="ChEBI" id="CHEBI:58394"/>
        <dbReference type="EC" id="4.2.3.4"/>
    </reaction>
</comment>
<keyword evidence="15 17" id="KW-0456">Lyase</keyword>
<feature type="domain" description="3-dehydroquinate synthase C-terminal" evidence="19">
    <location>
        <begin position="179"/>
        <end position="320"/>
    </location>
</feature>
<dbReference type="InterPro" id="IPR030963">
    <property type="entry name" value="DHQ_synth_fam"/>
</dbReference>
<feature type="binding site" evidence="17">
    <location>
        <begin position="70"/>
        <end position="75"/>
    </location>
    <ligand>
        <name>NAD(+)</name>
        <dbReference type="ChEBI" id="CHEBI:57540"/>
    </ligand>
</feature>
<dbReference type="Gene3D" id="1.20.1090.10">
    <property type="entry name" value="Dehydroquinate synthase-like - alpha domain"/>
    <property type="match status" value="1"/>
</dbReference>
<comment type="caution">
    <text evidence="20">The sequence shown here is derived from an EMBL/GenBank/DDBJ whole genome shotgun (WGS) entry which is preliminary data.</text>
</comment>
<reference evidence="20 21" key="1">
    <citation type="submission" date="2023-03" db="EMBL/GenBank/DDBJ databases">
        <title>Bacillus Genome Sequencing.</title>
        <authorList>
            <person name="Dunlap C."/>
        </authorList>
    </citation>
    <scope>NUCLEOTIDE SEQUENCE [LARGE SCALE GENOMIC DNA]</scope>
    <source>
        <strain evidence="20 21">B-23453</strain>
    </source>
</reference>
<evidence type="ECO:0000256" key="1">
    <source>
        <dbReference type="ARBA" id="ARBA00001393"/>
    </source>
</evidence>
<feature type="binding site" evidence="17">
    <location>
        <position position="140"/>
    </location>
    <ligand>
        <name>NAD(+)</name>
        <dbReference type="ChEBI" id="CHEBI:57540"/>
    </ligand>
</feature>
<feature type="binding site" evidence="17">
    <location>
        <position position="182"/>
    </location>
    <ligand>
        <name>Zn(2+)</name>
        <dbReference type="ChEBI" id="CHEBI:29105"/>
    </ligand>
</feature>
<feature type="binding site" evidence="17">
    <location>
        <position position="243"/>
    </location>
    <ligand>
        <name>Zn(2+)</name>
        <dbReference type="ChEBI" id="CHEBI:29105"/>
    </ligand>
</feature>
<feature type="binding site" evidence="17">
    <location>
        <begin position="167"/>
        <end position="170"/>
    </location>
    <ligand>
        <name>NAD(+)</name>
        <dbReference type="ChEBI" id="CHEBI:57540"/>
    </ligand>
</feature>
<evidence type="ECO:0000256" key="7">
    <source>
        <dbReference type="ARBA" id="ARBA00017684"/>
    </source>
</evidence>
<dbReference type="InterPro" id="IPR030960">
    <property type="entry name" value="DHQS/DOIS_N"/>
</dbReference>
<comment type="pathway">
    <text evidence="4 17">Metabolic intermediate biosynthesis; chorismate biosynthesis; chorismate from D-erythrose 4-phosphate and phosphoenolpyruvate: step 2/7.</text>
</comment>
<evidence type="ECO:0000256" key="13">
    <source>
        <dbReference type="ARBA" id="ARBA00023027"/>
    </source>
</evidence>
<evidence type="ECO:0000256" key="4">
    <source>
        <dbReference type="ARBA" id="ARBA00004661"/>
    </source>
</evidence>
<feature type="binding site" evidence="17">
    <location>
        <position position="260"/>
    </location>
    <ligand>
        <name>Zn(2+)</name>
        <dbReference type="ChEBI" id="CHEBI:29105"/>
    </ligand>
</feature>
<organism evidence="20 21">
    <name type="scientific">Heyndrickxia acidicola</name>
    <dbReference type="NCBI Taxonomy" id="209389"/>
    <lineage>
        <taxon>Bacteria</taxon>
        <taxon>Bacillati</taxon>
        <taxon>Bacillota</taxon>
        <taxon>Bacilli</taxon>
        <taxon>Bacillales</taxon>
        <taxon>Bacillaceae</taxon>
        <taxon>Heyndrickxia</taxon>
    </lineage>
</organism>
<evidence type="ECO:0000256" key="5">
    <source>
        <dbReference type="ARBA" id="ARBA00005412"/>
    </source>
</evidence>
<name>A0ABU6MJY6_9BACI</name>
<dbReference type="RefSeq" id="WP_066262677.1">
    <property type="nucleotide sequence ID" value="NZ_JARMAB010000029.1"/>
</dbReference>
<dbReference type="PANTHER" id="PTHR43622:SF7">
    <property type="entry name" value="3-DEHYDROQUINATE SYNTHASE, CHLOROPLASTIC"/>
    <property type="match status" value="1"/>
</dbReference>
<keyword evidence="14 17" id="KW-0057">Aromatic amino acid biosynthesis</keyword>
<dbReference type="PANTHER" id="PTHR43622">
    <property type="entry name" value="3-DEHYDROQUINATE SYNTHASE"/>
    <property type="match status" value="1"/>
</dbReference>
<dbReference type="CDD" id="cd08195">
    <property type="entry name" value="DHQS"/>
    <property type="match status" value="1"/>
</dbReference>
<gene>
    <name evidence="17 20" type="primary">aroB</name>
    <name evidence="20" type="ORF">P4T90_18280</name>
</gene>
<keyword evidence="21" id="KW-1185">Reference proteome</keyword>
<protein>
    <recommendedName>
        <fullName evidence="7 17">3-dehydroquinate synthase</fullName>
        <shortName evidence="17">DHQS</shortName>
        <ecNumber evidence="6 17">4.2.3.4</ecNumber>
    </recommendedName>
</protein>
<comment type="cofactor">
    <cofactor evidence="17">
        <name>Co(2+)</name>
        <dbReference type="ChEBI" id="CHEBI:48828"/>
    </cofactor>
    <cofactor evidence="17">
        <name>Zn(2+)</name>
        <dbReference type="ChEBI" id="CHEBI:29105"/>
    </cofactor>
    <text evidence="17">Binds 1 divalent metal cation per subunit. Can use either Co(2+) or Zn(2+).</text>
</comment>
<feature type="domain" description="3-dehydroquinate synthase N-terminal" evidence="18">
    <location>
        <begin position="67"/>
        <end position="177"/>
    </location>
</feature>
<comment type="cofactor">
    <cofactor evidence="2 17">
        <name>NAD(+)</name>
        <dbReference type="ChEBI" id="CHEBI:57540"/>
    </cofactor>
</comment>
<proteinExistence type="inferred from homology"/>
<evidence type="ECO:0000256" key="16">
    <source>
        <dbReference type="ARBA" id="ARBA00023285"/>
    </source>
</evidence>
<dbReference type="HAMAP" id="MF_00110">
    <property type="entry name" value="DHQ_synthase"/>
    <property type="match status" value="1"/>
</dbReference>
<evidence type="ECO:0000256" key="15">
    <source>
        <dbReference type="ARBA" id="ARBA00023239"/>
    </source>
</evidence>